<dbReference type="GO" id="GO:0005509">
    <property type="term" value="F:calcium ion binding"/>
    <property type="evidence" value="ECO:0007669"/>
    <property type="project" value="InterPro"/>
</dbReference>
<comment type="caution">
    <text evidence="2">The sequence shown here is derived from an EMBL/GenBank/DDBJ whole genome shotgun (WGS) entry which is preliminary data.</text>
</comment>
<reference evidence="2 3" key="1">
    <citation type="submission" date="2019-01" db="EMBL/GenBank/DDBJ databases">
        <title>A draft genome assembly of the solar-powered sea slug Elysia chlorotica.</title>
        <authorList>
            <person name="Cai H."/>
            <person name="Li Q."/>
            <person name="Fang X."/>
            <person name="Li J."/>
            <person name="Curtis N.E."/>
            <person name="Altenburger A."/>
            <person name="Shibata T."/>
            <person name="Feng M."/>
            <person name="Maeda T."/>
            <person name="Schwartz J.A."/>
            <person name="Shigenobu S."/>
            <person name="Lundholm N."/>
            <person name="Nishiyama T."/>
            <person name="Yang H."/>
            <person name="Hasebe M."/>
            <person name="Li S."/>
            <person name="Pierce S.K."/>
            <person name="Wang J."/>
        </authorList>
    </citation>
    <scope>NUCLEOTIDE SEQUENCE [LARGE SCALE GENOMIC DNA]</scope>
    <source>
        <strain evidence="2">EC2010</strain>
        <tissue evidence="2">Whole organism of an adult</tissue>
    </source>
</reference>
<accession>A0A3S1AB56</accession>
<dbReference type="InterPro" id="IPR001299">
    <property type="entry name" value="Ependymin"/>
</dbReference>
<feature type="chain" id="PRO_5018568463" description="Mammalian ependymin-related protein 1" evidence="1">
    <location>
        <begin position="20"/>
        <end position="221"/>
    </location>
</feature>
<dbReference type="OrthoDB" id="10001248at2759"/>
<dbReference type="GO" id="GO:0007160">
    <property type="term" value="P:cell-matrix adhesion"/>
    <property type="evidence" value="ECO:0007669"/>
    <property type="project" value="InterPro"/>
</dbReference>
<gene>
    <name evidence="2" type="ORF">EGW08_005010</name>
</gene>
<keyword evidence="1" id="KW-0732">Signal</keyword>
<evidence type="ECO:0000256" key="1">
    <source>
        <dbReference type="SAM" id="SignalP"/>
    </source>
</evidence>
<dbReference type="PANTHER" id="PTHR10697">
    <property type="entry name" value="MAMMALIAN EPENDYMIN-RELATED PROTEIN 1"/>
    <property type="match status" value="1"/>
</dbReference>
<name>A0A3S1AB56_ELYCH</name>
<dbReference type="PANTHER" id="PTHR10697:SF13">
    <property type="entry name" value="RICIN B LECTIN DOMAIN-CONTAINING PROTEIN"/>
    <property type="match status" value="1"/>
</dbReference>
<evidence type="ECO:0000313" key="2">
    <source>
        <dbReference type="EMBL" id="RUS87258.1"/>
    </source>
</evidence>
<dbReference type="Proteomes" id="UP000271974">
    <property type="component" value="Unassembled WGS sequence"/>
</dbReference>
<protein>
    <recommendedName>
        <fullName evidence="4">Mammalian ependymin-related protein 1</fullName>
    </recommendedName>
</protein>
<proteinExistence type="predicted"/>
<dbReference type="EMBL" id="RQTK01000116">
    <property type="protein sequence ID" value="RUS87258.1"/>
    <property type="molecule type" value="Genomic_DNA"/>
</dbReference>
<keyword evidence="3" id="KW-1185">Reference proteome</keyword>
<dbReference type="Pfam" id="PF00811">
    <property type="entry name" value="Ependymin"/>
    <property type="match status" value="1"/>
</dbReference>
<organism evidence="2 3">
    <name type="scientific">Elysia chlorotica</name>
    <name type="common">Eastern emerald elysia</name>
    <name type="synonym">Sea slug</name>
    <dbReference type="NCBI Taxonomy" id="188477"/>
    <lineage>
        <taxon>Eukaryota</taxon>
        <taxon>Metazoa</taxon>
        <taxon>Spiralia</taxon>
        <taxon>Lophotrochozoa</taxon>
        <taxon>Mollusca</taxon>
        <taxon>Gastropoda</taxon>
        <taxon>Heterobranchia</taxon>
        <taxon>Euthyneura</taxon>
        <taxon>Panpulmonata</taxon>
        <taxon>Sacoglossa</taxon>
        <taxon>Placobranchoidea</taxon>
        <taxon>Plakobranchidae</taxon>
        <taxon>Elysia</taxon>
    </lineage>
</organism>
<feature type="signal peptide" evidence="1">
    <location>
        <begin position="1"/>
        <end position="19"/>
    </location>
</feature>
<evidence type="ECO:0008006" key="4">
    <source>
        <dbReference type="Google" id="ProtNLM"/>
    </source>
</evidence>
<evidence type="ECO:0000313" key="3">
    <source>
        <dbReference type="Proteomes" id="UP000271974"/>
    </source>
</evidence>
<dbReference type="AlphaFoldDB" id="A0A3S1AB56"/>
<dbReference type="GO" id="GO:0005764">
    <property type="term" value="C:lysosome"/>
    <property type="evidence" value="ECO:0007669"/>
    <property type="project" value="TreeGrafter"/>
</dbReference>
<dbReference type="GO" id="GO:0005576">
    <property type="term" value="C:extracellular region"/>
    <property type="evidence" value="ECO:0007669"/>
    <property type="project" value="InterPro"/>
</dbReference>
<sequence>MHWTSVALVLCSLAALGWTCCTPEQWEGEQTLFSGYTGFFQRGLIKEFNDVAYDYSNKRSAVFLRYINGDIEAKIKIVVRYDDNDDAGMLYVDNYNRGKCWKKRLDREFRKCCIPKDAKRLGEYSMGLKGKYNATSYEIKGKRMNFILTVQTLGEGVCAPIGQLAAGRVGHFDVVRNVGFINITPGIKNETVFDVPWDCKDDWSDFDLPIEIDRQDYILGV</sequence>